<proteinExistence type="predicted"/>
<keyword evidence="7 11" id="KW-0067">ATP-binding</keyword>
<dbReference type="RefSeq" id="XP_056061931.1">
    <property type="nucleotide sequence ID" value="XM_056205956.1"/>
</dbReference>
<keyword evidence="15" id="KW-1185">Reference proteome</keyword>
<evidence type="ECO:0000256" key="8">
    <source>
        <dbReference type="ARBA" id="ARBA00078403"/>
    </source>
</evidence>
<dbReference type="PANTHER" id="PTHR23086:SF8">
    <property type="entry name" value="PHOSPHATIDYLINOSITOL 5-PHOSPHATE 4-KINASE, ISOFORM A"/>
    <property type="match status" value="1"/>
</dbReference>
<dbReference type="InterPro" id="IPR027483">
    <property type="entry name" value="PInositol-4-P-4/5-kinase_C_sf"/>
</dbReference>
<evidence type="ECO:0000256" key="9">
    <source>
        <dbReference type="ARBA" id="ARBA00080374"/>
    </source>
</evidence>
<keyword evidence="5 11" id="KW-0547">Nucleotide-binding</keyword>
<evidence type="ECO:0000256" key="12">
    <source>
        <dbReference type="SAM" id="MobiDB-lite"/>
    </source>
</evidence>
<evidence type="ECO:0000313" key="14">
    <source>
        <dbReference type="EMBL" id="PKI85135.1"/>
    </source>
</evidence>
<dbReference type="SUPFAM" id="SSF56104">
    <property type="entry name" value="SAICAR synthase-like"/>
    <property type="match status" value="1"/>
</dbReference>
<evidence type="ECO:0000256" key="2">
    <source>
        <dbReference type="ARBA" id="ARBA00012172"/>
    </source>
</evidence>
<dbReference type="Gene3D" id="3.30.800.10">
    <property type="entry name" value="Phosphatidylinositol Phosphate Kinase II Beta"/>
    <property type="match status" value="1"/>
</dbReference>
<keyword evidence="3" id="KW-0597">Phosphoprotein</keyword>
<organism evidence="14 15">
    <name type="scientific">Malassezia vespertilionis</name>
    <dbReference type="NCBI Taxonomy" id="2020962"/>
    <lineage>
        <taxon>Eukaryota</taxon>
        <taxon>Fungi</taxon>
        <taxon>Dikarya</taxon>
        <taxon>Basidiomycota</taxon>
        <taxon>Ustilaginomycotina</taxon>
        <taxon>Malasseziomycetes</taxon>
        <taxon>Malasseziales</taxon>
        <taxon>Malasseziaceae</taxon>
        <taxon>Malassezia</taxon>
    </lineage>
</organism>
<feature type="domain" description="PIPK" evidence="13">
    <location>
        <begin position="416"/>
        <end position="849"/>
    </location>
</feature>
<evidence type="ECO:0000256" key="10">
    <source>
        <dbReference type="ARBA" id="ARBA00082306"/>
    </source>
</evidence>
<dbReference type="GO" id="GO:0005524">
    <property type="term" value="F:ATP binding"/>
    <property type="evidence" value="ECO:0007669"/>
    <property type="project" value="UniProtKB-UniRule"/>
</dbReference>
<dbReference type="STRING" id="2020962.A0A2N1JF41"/>
<protein>
    <recommendedName>
        <fullName evidence="2">1-phosphatidylinositol-4-phosphate 5-kinase</fullName>
        <ecNumber evidence="2">2.7.1.68</ecNumber>
    </recommendedName>
    <alternativeName>
        <fullName evidence="10">1-phosphatidylinositol 4-phosphate kinase</fullName>
    </alternativeName>
    <alternativeName>
        <fullName evidence="8">Diphosphoinositide kinase</fullName>
    </alternativeName>
    <alternativeName>
        <fullName evidence="9">PIP5K</fullName>
    </alternativeName>
</protein>
<dbReference type="PROSITE" id="PS51455">
    <property type="entry name" value="PIPK"/>
    <property type="match status" value="1"/>
</dbReference>
<dbReference type="InterPro" id="IPR023610">
    <property type="entry name" value="PInositol-4/5-P-5/4-kinase"/>
</dbReference>
<dbReference type="CDD" id="cd17303">
    <property type="entry name" value="PIPKc_PIP5K_yeast_like"/>
    <property type="match status" value="1"/>
</dbReference>
<dbReference type="GO" id="GO:0005886">
    <property type="term" value="C:plasma membrane"/>
    <property type="evidence" value="ECO:0007669"/>
    <property type="project" value="TreeGrafter"/>
</dbReference>
<feature type="compositionally biased region" description="Polar residues" evidence="12">
    <location>
        <begin position="349"/>
        <end position="358"/>
    </location>
</feature>
<keyword evidence="6 11" id="KW-0418">Kinase</keyword>
<feature type="compositionally biased region" description="Basic residues" evidence="12">
    <location>
        <begin position="74"/>
        <end position="83"/>
    </location>
</feature>
<reference evidence="14 15" key="1">
    <citation type="submission" date="2017-10" db="EMBL/GenBank/DDBJ databases">
        <title>A novel species of cold-tolerant Malassezia isolated from bats.</title>
        <authorList>
            <person name="Lorch J.M."/>
            <person name="Palmer J.M."/>
            <person name="Vanderwolf K.J."/>
            <person name="Schmidt K.Z."/>
            <person name="Verant M.L."/>
            <person name="Weller T.J."/>
            <person name="Blehert D.S."/>
        </authorList>
    </citation>
    <scope>NUCLEOTIDE SEQUENCE [LARGE SCALE GENOMIC DNA]</scope>
    <source>
        <strain evidence="14 15">NWHC:44797-103</strain>
    </source>
</reference>
<sequence length="864" mass="97065">MSPEAISGPSSSMDASNDPLSIIRRALVAEQQVIRVSDSNTRETYDVTLSRETPYASPFGMSNGQAHEYSVPNPRRRRHRWKRSTSATGNNEEDVSPSDTPRTQRNAFWGTDKMQKTTSAKRTPDASALPTEPEHNVDVPLFDENTLLRPRKRWRARQGQSQTRPSTPPKEAGVRRSSLDATLGRTPSLAPLQNDRGPTPYAREDDFSAPQFKENSWPKGDPLFPYVPHNEPEIEPDARLDTQFAPSLFGPAKVPESERNVPAPPLPSLNILSLAPEIQKDASIDALPAKSDASFHTPLNVSFGAQSPVPGTQSAARRQRPAPARSTSTVTRRLSATSHESVSSTSAHQEPTSFDQEMAQNADNLRRLRRAKEKRKQSRNPASPRPTVSAPVATLGSDHARPDEYKPNVLVGNLIGEEHANYVLMYHMLTGIRIGVSRCESRPKSPLTRADFSAKYKFTFDIIGNELSPSSSYDFKFKDYAPAVFRQLREHFHLDAGDYLFALTAKYILSELGSPGKSGSFFYFSRDYRFIIKTIRQEEQKFLMKILPEYYKHVRANPQTLLSQFYGLHRVKLPGGRKVHFVIMNNLFPPHRDIHEIYDLKGSLVNRDQRSTKPNVVLKDKNWVRRGMYIQLGPAKHALFAEQLKSDVALLKRLNIMDYSLLMGVHDLRIGNHNQLQHELQVFQPEAERSNTVSTGAGDLPQSPNSPKQRSVRRPSFLALNSDEPISPDTMLPSPHGGSKDPHALRSALRQADPTVLSAQTATKLPSNMAPRSNYVFYQDEGGFRSTNQHNEDTNYLYYFGIIDLFTQYNVVKRCEHVWKSILYNPRLISPVNPVQYGNRFVRFLLAKKGEAVAAAEGKGSNVI</sequence>
<dbReference type="InterPro" id="IPR027484">
    <property type="entry name" value="PInositol-4-P-5-kinase_N"/>
</dbReference>
<feature type="compositionally biased region" description="Polar residues" evidence="12">
    <location>
        <begin position="298"/>
        <end position="312"/>
    </location>
</feature>
<dbReference type="PANTHER" id="PTHR23086">
    <property type="entry name" value="PHOSPHATIDYLINOSITOL-4-PHOSPHATE 5-KINASE"/>
    <property type="match status" value="1"/>
</dbReference>
<evidence type="ECO:0000313" key="15">
    <source>
        <dbReference type="Proteomes" id="UP000232875"/>
    </source>
</evidence>
<dbReference type="Proteomes" id="UP000232875">
    <property type="component" value="Unassembled WGS sequence"/>
</dbReference>
<comment type="catalytic activity">
    <reaction evidence="1">
        <text>a 1,2-diacyl-sn-glycero-3-phospho-(1D-myo-inositol 4-phosphate) + ATP = a 1,2-diacyl-sn-glycero-3-phospho-(1D-myo-inositol-4,5-bisphosphate) + ADP + H(+)</text>
        <dbReference type="Rhea" id="RHEA:14425"/>
        <dbReference type="ChEBI" id="CHEBI:15378"/>
        <dbReference type="ChEBI" id="CHEBI:30616"/>
        <dbReference type="ChEBI" id="CHEBI:58178"/>
        <dbReference type="ChEBI" id="CHEBI:58456"/>
        <dbReference type="ChEBI" id="CHEBI:456216"/>
        <dbReference type="EC" id="2.7.1.68"/>
    </reaction>
</comment>
<evidence type="ECO:0000256" key="6">
    <source>
        <dbReference type="ARBA" id="ARBA00022777"/>
    </source>
</evidence>
<evidence type="ECO:0000256" key="11">
    <source>
        <dbReference type="PROSITE-ProRule" id="PRU00781"/>
    </source>
</evidence>
<keyword evidence="4 11" id="KW-0808">Transferase</keyword>
<feature type="compositionally biased region" description="Low complexity" evidence="12">
    <location>
        <begin position="313"/>
        <end position="326"/>
    </location>
</feature>
<name>A0A2N1JF41_9BASI</name>
<dbReference type="InterPro" id="IPR002498">
    <property type="entry name" value="PInositol-4-P-4/5-kinase_core"/>
</dbReference>
<evidence type="ECO:0000256" key="7">
    <source>
        <dbReference type="ARBA" id="ARBA00022840"/>
    </source>
</evidence>
<dbReference type="GO" id="GO:0016308">
    <property type="term" value="F:1-phosphatidylinositol-4-phosphate 5-kinase activity"/>
    <property type="evidence" value="ECO:0007669"/>
    <property type="project" value="UniProtKB-EC"/>
</dbReference>
<dbReference type="AlphaFoldDB" id="A0A2N1JF41"/>
<dbReference type="SMART" id="SM00330">
    <property type="entry name" value="PIPKc"/>
    <property type="match status" value="1"/>
</dbReference>
<evidence type="ECO:0000259" key="13">
    <source>
        <dbReference type="PROSITE" id="PS51455"/>
    </source>
</evidence>
<gene>
    <name evidence="14" type="primary">MSS4</name>
    <name evidence="14" type="ORF">MVES_001037</name>
</gene>
<feature type="region of interest" description="Disordered" evidence="12">
    <location>
        <begin position="298"/>
        <end position="358"/>
    </location>
</feature>
<dbReference type="FunFam" id="3.30.800.10:FF:000009">
    <property type="entry name" value="Phosphatidylinositol 4-phosphate 5-kinase its3"/>
    <property type="match status" value="1"/>
</dbReference>
<evidence type="ECO:0000256" key="5">
    <source>
        <dbReference type="ARBA" id="ARBA00022741"/>
    </source>
</evidence>
<dbReference type="EC" id="2.7.1.68" evidence="2"/>
<feature type="region of interest" description="Disordered" evidence="12">
    <location>
        <begin position="371"/>
        <end position="402"/>
    </location>
</feature>
<dbReference type="OrthoDB" id="20783at2759"/>
<dbReference type="GeneID" id="80900610"/>
<dbReference type="Pfam" id="PF01504">
    <property type="entry name" value="PIP5K"/>
    <property type="match status" value="1"/>
</dbReference>
<evidence type="ECO:0000256" key="3">
    <source>
        <dbReference type="ARBA" id="ARBA00022553"/>
    </source>
</evidence>
<dbReference type="Gene3D" id="3.30.810.10">
    <property type="entry name" value="2-Layer Sandwich"/>
    <property type="match status" value="1"/>
</dbReference>
<feature type="compositionally biased region" description="Polar residues" evidence="12">
    <location>
        <begin position="97"/>
        <end position="106"/>
    </location>
</feature>
<accession>A0A2N1JF41</accession>
<dbReference type="GO" id="GO:0046854">
    <property type="term" value="P:phosphatidylinositol phosphate biosynthetic process"/>
    <property type="evidence" value="ECO:0007669"/>
    <property type="project" value="UniProtKB-ARBA"/>
</dbReference>
<feature type="region of interest" description="Disordered" evidence="12">
    <location>
        <begin position="685"/>
        <end position="743"/>
    </location>
</feature>
<dbReference type="EMBL" id="KZ454988">
    <property type="protein sequence ID" value="PKI85135.1"/>
    <property type="molecule type" value="Genomic_DNA"/>
</dbReference>
<evidence type="ECO:0000256" key="4">
    <source>
        <dbReference type="ARBA" id="ARBA00022679"/>
    </source>
</evidence>
<feature type="region of interest" description="Disordered" evidence="12">
    <location>
        <begin position="35"/>
        <end position="221"/>
    </location>
</feature>
<evidence type="ECO:0000256" key="1">
    <source>
        <dbReference type="ARBA" id="ARBA00000444"/>
    </source>
</evidence>
<feature type="compositionally biased region" description="Low complexity" evidence="12">
    <location>
        <begin position="335"/>
        <end position="348"/>
    </location>
</feature>